<dbReference type="HOGENOM" id="CLU_075318_0_0_10"/>
<dbReference type="Proteomes" id="UP000002028">
    <property type="component" value="Chromosome"/>
</dbReference>
<dbReference type="RefSeq" id="WP_012925490.1">
    <property type="nucleotide sequence ID" value="NC_013730.1"/>
</dbReference>
<proteinExistence type="predicted"/>
<dbReference type="EMBL" id="CP001769">
    <property type="protein sequence ID" value="ADB36938.1"/>
    <property type="molecule type" value="Genomic_DNA"/>
</dbReference>
<sequence length="322" mass="36349">MLWHATNVTNDDTMLGKWVFLWATSALITLVCSGLTLAQKVDATDTNDPSQRIKIAPESVFTMFREAGMKPVNHELTPTQKDKVSQAFARLPPAHQRILKQHLHSISFMDNMPNTALTSPVNSGDGPIRFNITFRAGLLDETISEWASWKENTCFNQTTDSRYAVRVEGGNLDAILYVLLHEATHVVDAVMNVTPHVSEKQALVESTPFTNGVWRMMNVPEDRYLDSLLEQTRFRSGRPMPISLAPDVYGKLSKTPFASLYGMAAWSEDIAELATIYHLTTRLNQPFYVVVTKDKVELARFEPMKNPLVKYRLEQLAAFYVP</sequence>
<gene>
    <name evidence="1" type="ordered locus">Slin_0884</name>
</gene>
<dbReference type="STRING" id="504472.Slin_0884"/>
<organism evidence="1 2">
    <name type="scientific">Spirosoma linguale (strain ATCC 33905 / DSM 74 / LMG 10896 / Claus 1)</name>
    <dbReference type="NCBI Taxonomy" id="504472"/>
    <lineage>
        <taxon>Bacteria</taxon>
        <taxon>Pseudomonadati</taxon>
        <taxon>Bacteroidota</taxon>
        <taxon>Cytophagia</taxon>
        <taxon>Cytophagales</taxon>
        <taxon>Cytophagaceae</taxon>
        <taxon>Spirosoma</taxon>
    </lineage>
</organism>
<dbReference type="KEGG" id="sli:Slin_0884"/>
<accession>D2QI50</accession>
<dbReference type="AlphaFoldDB" id="D2QI50"/>
<name>D2QI50_SPILD</name>
<reference evidence="1 2" key="1">
    <citation type="journal article" date="2010" name="Stand. Genomic Sci.">
        <title>Complete genome sequence of Spirosoma linguale type strain (1).</title>
        <authorList>
            <person name="Lail K."/>
            <person name="Sikorski J."/>
            <person name="Saunders E."/>
            <person name="Lapidus A."/>
            <person name="Glavina Del Rio T."/>
            <person name="Copeland A."/>
            <person name="Tice H."/>
            <person name="Cheng J.-F."/>
            <person name="Lucas S."/>
            <person name="Nolan M."/>
            <person name="Bruce D."/>
            <person name="Goodwin L."/>
            <person name="Pitluck S."/>
            <person name="Ivanova N."/>
            <person name="Mavromatis K."/>
            <person name="Ovchinnikova G."/>
            <person name="Pati A."/>
            <person name="Chen A."/>
            <person name="Palaniappan K."/>
            <person name="Land M."/>
            <person name="Hauser L."/>
            <person name="Chang Y.-J."/>
            <person name="Jeffries C.D."/>
            <person name="Chain P."/>
            <person name="Brettin T."/>
            <person name="Detter J.C."/>
            <person name="Schuetze A."/>
            <person name="Rohde M."/>
            <person name="Tindall B.J."/>
            <person name="Goeker M."/>
            <person name="Bristow J."/>
            <person name="Eisen J.A."/>
            <person name="Markowitz V."/>
            <person name="Hugenholtz P."/>
            <person name="Kyrpides N.C."/>
            <person name="Klenk H.-P."/>
            <person name="Chen F."/>
        </authorList>
    </citation>
    <scope>NUCLEOTIDE SEQUENCE [LARGE SCALE GENOMIC DNA]</scope>
    <source>
        <strain evidence="2">ATCC 33905 / DSM 74 / LMG 10896 / Claus 1</strain>
    </source>
</reference>
<keyword evidence="2" id="KW-1185">Reference proteome</keyword>
<protein>
    <submittedName>
        <fullName evidence="1">Secreted protein</fullName>
    </submittedName>
</protein>
<evidence type="ECO:0000313" key="1">
    <source>
        <dbReference type="EMBL" id="ADB36938.1"/>
    </source>
</evidence>
<evidence type="ECO:0000313" key="2">
    <source>
        <dbReference type="Proteomes" id="UP000002028"/>
    </source>
</evidence>
<dbReference type="eggNOG" id="ENOG502Z7QP">
    <property type="taxonomic scope" value="Bacteria"/>
</dbReference>